<proteinExistence type="inferred from homology"/>
<dbReference type="GO" id="GO:0006570">
    <property type="term" value="P:tyrosine metabolic process"/>
    <property type="evidence" value="ECO:0007669"/>
    <property type="project" value="InterPro"/>
</dbReference>
<feature type="compositionally biased region" description="Low complexity" evidence="6">
    <location>
        <begin position="90"/>
        <end position="111"/>
    </location>
</feature>
<dbReference type="GO" id="GO:0004411">
    <property type="term" value="F:homogentisate 1,2-dioxygenase activity"/>
    <property type="evidence" value="ECO:0007669"/>
    <property type="project" value="UniProtKB-EC"/>
</dbReference>
<dbReference type="PANTHER" id="PTHR11056:SF4">
    <property type="entry name" value="HOMOGENTISATE 1,2-DIOXYGENASE"/>
    <property type="match status" value="1"/>
</dbReference>
<comment type="similarity">
    <text evidence="3">Belongs to the homogentisate dioxygenase family.</text>
</comment>
<evidence type="ECO:0000256" key="3">
    <source>
        <dbReference type="ARBA" id="ARBA00007757"/>
    </source>
</evidence>
<evidence type="ECO:0000256" key="6">
    <source>
        <dbReference type="SAM" id="MobiDB-lite"/>
    </source>
</evidence>
<dbReference type="AlphaFoldDB" id="A0AAV5GB43"/>
<dbReference type="InterPro" id="IPR046451">
    <property type="entry name" value="HgmA_C"/>
</dbReference>
<evidence type="ECO:0000256" key="2">
    <source>
        <dbReference type="ARBA" id="ARBA00004704"/>
    </source>
</evidence>
<dbReference type="InterPro" id="IPR005708">
    <property type="entry name" value="Homogentis_dOase"/>
</dbReference>
<dbReference type="InterPro" id="IPR012445">
    <property type="entry name" value="ATG101"/>
</dbReference>
<reference evidence="9 10" key="1">
    <citation type="submission" date="2021-12" db="EMBL/GenBank/DDBJ databases">
        <title>High titer production of polyol ester of fatty acids by Rhodotorula paludigena BS15 towards product separation-free biomass refinery.</title>
        <authorList>
            <person name="Mano J."/>
            <person name="Ono H."/>
            <person name="Tanaka T."/>
            <person name="Naito K."/>
            <person name="Sushida H."/>
            <person name="Ike M."/>
            <person name="Tokuyasu K."/>
            <person name="Kitaoka M."/>
        </authorList>
    </citation>
    <scope>NUCLEOTIDE SEQUENCE [LARGE SCALE GENOMIC DNA]</scope>
    <source>
        <strain evidence="9 10">BS15</strain>
    </source>
</reference>
<dbReference type="GO" id="GO:0006914">
    <property type="term" value="P:autophagy"/>
    <property type="evidence" value="ECO:0007669"/>
    <property type="project" value="InterPro"/>
</dbReference>
<dbReference type="Pfam" id="PF20510">
    <property type="entry name" value="HgmA_N"/>
    <property type="match status" value="1"/>
</dbReference>
<comment type="caution">
    <text evidence="9">The sequence shown here is derived from an EMBL/GenBank/DDBJ whole genome shotgun (WGS) entry which is preliminary data.</text>
</comment>
<dbReference type="Pfam" id="PF04209">
    <property type="entry name" value="HgmA_C"/>
    <property type="match status" value="1"/>
</dbReference>
<evidence type="ECO:0000313" key="9">
    <source>
        <dbReference type="EMBL" id="GJN87639.1"/>
    </source>
</evidence>
<dbReference type="GO" id="GO:0006559">
    <property type="term" value="P:L-phenylalanine catabolic process"/>
    <property type="evidence" value="ECO:0007669"/>
    <property type="project" value="InterPro"/>
</dbReference>
<feature type="active site" description="Proton acceptor" evidence="5">
    <location>
        <position position="624"/>
    </location>
</feature>
<accession>A0AAV5GB43</accession>
<dbReference type="CDD" id="cd07000">
    <property type="entry name" value="cupin_HGO_N"/>
    <property type="match status" value="1"/>
</dbReference>
<evidence type="ECO:0000256" key="4">
    <source>
        <dbReference type="ARBA" id="ARBA00013127"/>
    </source>
</evidence>
<dbReference type="PANTHER" id="PTHR11056">
    <property type="entry name" value="HOMOGENTISATE 1,2-DIOXYGENASE"/>
    <property type="match status" value="1"/>
</dbReference>
<evidence type="ECO:0000259" key="7">
    <source>
        <dbReference type="Pfam" id="PF04209"/>
    </source>
</evidence>
<dbReference type="EC" id="1.13.11.5" evidence="4"/>
<dbReference type="EMBL" id="BQKY01000001">
    <property type="protein sequence ID" value="GJN87639.1"/>
    <property type="molecule type" value="Genomic_DNA"/>
</dbReference>
<comment type="pathway">
    <text evidence="2">Amino-acid degradation; L-phenylalanine degradation; acetoacetate and fumarate from L-phenylalanine: step 4/6.</text>
</comment>
<dbReference type="GO" id="GO:0005737">
    <property type="term" value="C:cytoplasm"/>
    <property type="evidence" value="ECO:0007669"/>
    <property type="project" value="TreeGrafter"/>
</dbReference>
<evidence type="ECO:0000256" key="1">
    <source>
        <dbReference type="ARBA" id="ARBA00001962"/>
    </source>
</evidence>
<dbReference type="InterPro" id="IPR046452">
    <property type="entry name" value="HgmA_N"/>
</dbReference>
<dbReference type="InterPro" id="IPR014710">
    <property type="entry name" value="RmlC-like_jellyroll"/>
</dbReference>
<evidence type="ECO:0000259" key="8">
    <source>
        <dbReference type="Pfam" id="PF20510"/>
    </source>
</evidence>
<dbReference type="InterPro" id="IPR011051">
    <property type="entry name" value="RmlC_Cupin_sf"/>
</dbReference>
<evidence type="ECO:0000256" key="5">
    <source>
        <dbReference type="PIRSR" id="PIRSR605708-1"/>
    </source>
</evidence>
<feature type="domain" description="Homogentisate 1,2-dioxygenase C-terminal" evidence="7">
    <location>
        <begin position="612"/>
        <end position="659"/>
    </location>
</feature>
<dbReference type="Gene3D" id="2.60.120.10">
    <property type="entry name" value="Jelly Rolls"/>
    <property type="match status" value="1"/>
</dbReference>
<organism evidence="9 10">
    <name type="scientific">Rhodotorula paludigena</name>
    <dbReference type="NCBI Taxonomy" id="86838"/>
    <lineage>
        <taxon>Eukaryota</taxon>
        <taxon>Fungi</taxon>
        <taxon>Dikarya</taxon>
        <taxon>Basidiomycota</taxon>
        <taxon>Pucciniomycotina</taxon>
        <taxon>Microbotryomycetes</taxon>
        <taxon>Sporidiobolales</taxon>
        <taxon>Sporidiobolaceae</taxon>
        <taxon>Rhodotorula</taxon>
    </lineage>
</organism>
<feature type="domain" description="Homogentisate 1,2-dioxygenase N-terminal" evidence="8">
    <location>
        <begin position="336"/>
        <end position="611"/>
    </location>
</feature>
<feature type="region of interest" description="Disordered" evidence="6">
    <location>
        <begin position="79"/>
        <end position="121"/>
    </location>
</feature>
<dbReference type="SUPFAM" id="SSF51182">
    <property type="entry name" value="RmlC-like cupins"/>
    <property type="match status" value="1"/>
</dbReference>
<gene>
    <name evidence="9" type="ORF">Rhopal_000594-T1</name>
</gene>
<protein>
    <recommendedName>
        <fullName evidence="4">homogentisate 1,2-dioxygenase</fullName>
        <ecNumber evidence="4">1.13.11.5</ecNumber>
    </recommendedName>
</protein>
<dbReference type="Pfam" id="PF07855">
    <property type="entry name" value="ATG101"/>
    <property type="match status" value="1"/>
</dbReference>
<sequence length="739" mass="80243">MTEVFQASLAVERAFLREVVRAILGTILFHRVVGNITPSSIDVTGVTFPTPADPELQDLISAKTDLVVRNLLDGAAAAQDKHAKVRNPISRSSSPHTTASSAANPSPSPTRTSHRRHAAALAAAAPGAVTSALGWFSASARAALSGAETAAGEAGAGQAGTWQDRQEDEARLLEQLKAQGKAPWEGWCIDFEVIKDGVGSRARVPSAAEERALEFSMLKTAHIPPITTADLMPFGVLILVDPPTPPFPVPLPVFGEAKAFPELHKALVTGGAGERGDVTQRRAASATSHRFKPFNLGLPLSLPLPLDRIPHNNAKMATAQSAYSVAPRKVKNDPYQYQVGFGNSFASEAIPETLPIGQNSPQKNKFGLYTEQCTATSFVAPRHLNQKLWFYRLRPSVAHQGFVRLPNNPDMEHDFATSNPKVSVSPTQIAWRPFPLPDKSEQVTFVQGLKTVCGNGSPESASGLAISMYLANTSMDKEAFINNDGDMLICPQLGRLDIQTELGHLMVAPGEICVIQKGLRIKVKLPDGPSRGYIQEVFGTHYKLPELGPLGANGLANPRDFEHPVASFEIDQSGWNITYKLMGTLWSCFQEHSPFDVVAWHGNYVPYKYDLSRFCGVGSITFDHIDPSIFCVLTADSDTPGTPLADFLLFSPRWDVASSRLFTLTDYAVHRSGTIHYHEPKMWDNLEAEFVDRLDEVNEHLAKYGLPPLDKGNATRGNQGLPRKMVAGQAAMEGTQSGH</sequence>
<keyword evidence="10" id="KW-1185">Reference proteome</keyword>
<name>A0AAV5GB43_9BASI</name>
<dbReference type="Proteomes" id="UP001342314">
    <property type="component" value="Unassembled WGS sequence"/>
</dbReference>
<comment type="cofactor">
    <cofactor evidence="1">
        <name>Fe cation</name>
        <dbReference type="ChEBI" id="CHEBI:24875"/>
    </cofactor>
</comment>
<evidence type="ECO:0000313" key="10">
    <source>
        <dbReference type="Proteomes" id="UP001342314"/>
    </source>
</evidence>